<name>A0A4R6TK89_9FLAO</name>
<dbReference type="SUPFAM" id="SSF48537">
    <property type="entry name" value="Phospholipase C/P1 nuclease"/>
    <property type="match status" value="1"/>
</dbReference>
<reference evidence="7 8" key="1">
    <citation type="submission" date="2019-03" db="EMBL/GenBank/DDBJ databases">
        <title>Genomic Encyclopedia of Archaeal and Bacterial Type Strains, Phase II (KMG-II): from individual species to whole genera.</title>
        <authorList>
            <person name="Goeker M."/>
        </authorList>
    </citation>
    <scope>NUCLEOTIDE SEQUENCE [LARGE SCALE GENOMIC DNA]</scope>
    <source>
        <strain evidence="7 8">DSM 18435</strain>
    </source>
</reference>
<protein>
    <submittedName>
        <fullName evidence="7">S1/P1 nuclease</fullName>
    </submittedName>
</protein>
<dbReference type="InterPro" id="IPR008947">
    <property type="entry name" value="PLipase_C/P1_nuclease_dom_sf"/>
</dbReference>
<evidence type="ECO:0000256" key="5">
    <source>
        <dbReference type="ARBA" id="ARBA00023157"/>
    </source>
</evidence>
<dbReference type="CDD" id="cd11010">
    <property type="entry name" value="S1-P1_nuclease"/>
    <property type="match status" value="1"/>
</dbReference>
<evidence type="ECO:0000256" key="4">
    <source>
        <dbReference type="ARBA" id="ARBA00022801"/>
    </source>
</evidence>
<keyword evidence="5" id="KW-1015">Disulfide bond</keyword>
<dbReference type="Proteomes" id="UP000295468">
    <property type="component" value="Unassembled WGS sequence"/>
</dbReference>
<proteinExistence type="predicted"/>
<evidence type="ECO:0000256" key="6">
    <source>
        <dbReference type="ARBA" id="ARBA00023180"/>
    </source>
</evidence>
<dbReference type="Pfam" id="PF02265">
    <property type="entry name" value="S1-P1_nuclease"/>
    <property type="match status" value="1"/>
</dbReference>
<gene>
    <name evidence="7" type="ORF">CLV82_1538</name>
</gene>
<comment type="caution">
    <text evidence="7">The sequence shown here is derived from an EMBL/GenBank/DDBJ whole genome shotgun (WGS) entry which is preliminary data.</text>
</comment>
<keyword evidence="8" id="KW-1185">Reference proteome</keyword>
<keyword evidence="1" id="KW-0540">Nuclease</keyword>
<keyword evidence="2" id="KW-0479">Metal-binding</keyword>
<dbReference type="PANTHER" id="PTHR33146:SF26">
    <property type="entry name" value="ENDONUCLEASE 4"/>
    <property type="match status" value="1"/>
</dbReference>
<sequence length="257" mass="29256">MKKVLLLMLVFTQYTFANEIVWGKTGHRVVGEVAQELISSKTRKAINKILDGQTLAEISTYADEIKSDRAYDAYSPWHYVNYPFNLVYSEVTPAPEGDLVMGIQNSIQVLKDPERTKEEKAFYLKMLVHLLGDLHQPLHAGRGEDKGGNDIQVMWFGKGSNLHRVWDSHMIDDYGMSYTELSNTLPKISKKERKAMQKGNVLQWVEETQELAEQVYGTAESGDKLGYSYSYKHWDLVEKQLLTGGVRLASVLDSIFD</sequence>
<dbReference type="PANTHER" id="PTHR33146">
    <property type="entry name" value="ENDONUCLEASE 4"/>
    <property type="match status" value="1"/>
</dbReference>
<dbReference type="Gene3D" id="1.10.575.10">
    <property type="entry name" value="P1 Nuclease"/>
    <property type="match status" value="1"/>
</dbReference>
<evidence type="ECO:0000256" key="1">
    <source>
        <dbReference type="ARBA" id="ARBA00022722"/>
    </source>
</evidence>
<dbReference type="GO" id="GO:0003676">
    <property type="term" value="F:nucleic acid binding"/>
    <property type="evidence" value="ECO:0007669"/>
    <property type="project" value="InterPro"/>
</dbReference>
<evidence type="ECO:0000256" key="2">
    <source>
        <dbReference type="ARBA" id="ARBA00022723"/>
    </source>
</evidence>
<dbReference type="GO" id="GO:0006308">
    <property type="term" value="P:DNA catabolic process"/>
    <property type="evidence" value="ECO:0007669"/>
    <property type="project" value="InterPro"/>
</dbReference>
<keyword evidence="4" id="KW-0378">Hydrolase</keyword>
<keyword evidence="3" id="KW-0255">Endonuclease</keyword>
<dbReference type="GO" id="GO:0004519">
    <property type="term" value="F:endonuclease activity"/>
    <property type="evidence" value="ECO:0007669"/>
    <property type="project" value="UniProtKB-KW"/>
</dbReference>
<accession>A0A4R6TK89</accession>
<evidence type="ECO:0000313" key="8">
    <source>
        <dbReference type="Proteomes" id="UP000295468"/>
    </source>
</evidence>
<dbReference type="OrthoDB" id="267579at2"/>
<evidence type="ECO:0000256" key="3">
    <source>
        <dbReference type="ARBA" id="ARBA00022759"/>
    </source>
</evidence>
<dbReference type="AlphaFoldDB" id="A0A4R6TK89"/>
<dbReference type="GO" id="GO:0046872">
    <property type="term" value="F:metal ion binding"/>
    <property type="evidence" value="ECO:0007669"/>
    <property type="project" value="UniProtKB-KW"/>
</dbReference>
<keyword evidence="6" id="KW-0325">Glycoprotein</keyword>
<dbReference type="GO" id="GO:0016788">
    <property type="term" value="F:hydrolase activity, acting on ester bonds"/>
    <property type="evidence" value="ECO:0007669"/>
    <property type="project" value="InterPro"/>
</dbReference>
<dbReference type="EMBL" id="SNYI01000002">
    <property type="protein sequence ID" value="TDQ30842.1"/>
    <property type="molecule type" value="Genomic_DNA"/>
</dbReference>
<organism evidence="7 8">
    <name type="scientific">Zeaxanthinibacter enoshimensis</name>
    <dbReference type="NCBI Taxonomy" id="392009"/>
    <lineage>
        <taxon>Bacteria</taxon>
        <taxon>Pseudomonadati</taxon>
        <taxon>Bacteroidota</taxon>
        <taxon>Flavobacteriia</taxon>
        <taxon>Flavobacteriales</taxon>
        <taxon>Flavobacteriaceae</taxon>
        <taxon>Zeaxanthinibacter</taxon>
    </lineage>
</organism>
<evidence type="ECO:0000313" key="7">
    <source>
        <dbReference type="EMBL" id="TDQ30842.1"/>
    </source>
</evidence>
<dbReference type="RefSeq" id="WP_133643716.1">
    <property type="nucleotide sequence ID" value="NZ_SNYI01000002.1"/>
</dbReference>
<dbReference type="InterPro" id="IPR003154">
    <property type="entry name" value="S1/P1nuclease"/>
</dbReference>